<keyword evidence="7 14" id="KW-0862">Zinc</keyword>
<evidence type="ECO:0000259" key="17">
    <source>
        <dbReference type="Pfam" id="PF16491"/>
    </source>
</evidence>
<evidence type="ECO:0000256" key="14">
    <source>
        <dbReference type="PIRSR" id="PIRSR627057-2"/>
    </source>
</evidence>
<feature type="transmembrane region" description="Helical" evidence="15">
    <location>
        <begin position="121"/>
        <end position="146"/>
    </location>
</feature>
<feature type="transmembrane region" description="Helical" evidence="15">
    <location>
        <begin position="167"/>
        <end position="187"/>
    </location>
</feature>
<feature type="active site" description="Proton donor" evidence="13">
    <location>
        <position position="377"/>
    </location>
</feature>
<comment type="subcellular location">
    <subcellularLocation>
        <location evidence="1 15">Endoplasmic reticulum membrane</location>
        <topology evidence="1 15">Multi-pass membrane protein</topology>
    </subcellularLocation>
</comment>
<feature type="binding site" evidence="14">
    <location>
        <position position="299"/>
    </location>
    <ligand>
        <name>Zn(2+)</name>
        <dbReference type="ChEBI" id="CHEBI:29105"/>
        <note>catalytic</note>
    </ligand>
</feature>
<dbReference type="EC" id="3.4.24.84" evidence="15"/>
<comment type="caution">
    <text evidence="18">The sequence shown here is derived from an EMBL/GenBank/DDBJ whole genome shotgun (WGS) entry which is preliminary data.</text>
</comment>
<evidence type="ECO:0000256" key="15">
    <source>
        <dbReference type="RuleBase" id="RU366005"/>
    </source>
</evidence>
<dbReference type="PANTHER" id="PTHR10120">
    <property type="entry name" value="CAAX PRENYL PROTEASE 1"/>
    <property type="match status" value="1"/>
</dbReference>
<reference evidence="18" key="1">
    <citation type="submission" date="2013-08" db="EMBL/GenBank/DDBJ databases">
        <title>Gene expansion shapes genome architecture in the human pathogen Lichtheimia corymbifera: an evolutionary genomics analysis in the ancient terrestrial Mucorales (Mucoromycotina).</title>
        <authorList>
            <person name="Schwartze V.U."/>
            <person name="Winter S."/>
            <person name="Shelest E."/>
            <person name="Marcet-Houben M."/>
            <person name="Horn F."/>
            <person name="Wehner S."/>
            <person name="Hoffmann K."/>
            <person name="Riege K."/>
            <person name="Sammeth M."/>
            <person name="Nowrousian M."/>
            <person name="Valiante V."/>
            <person name="Linde J."/>
            <person name="Jacobsen I.D."/>
            <person name="Marz M."/>
            <person name="Brakhage A.A."/>
            <person name="Gabaldon T."/>
            <person name="Bocker S."/>
            <person name="Voigt K."/>
        </authorList>
    </citation>
    <scope>NUCLEOTIDE SEQUENCE [LARGE SCALE GENOMIC DNA]</scope>
    <source>
        <strain evidence="18">FSU 9682</strain>
    </source>
</reference>
<feature type="domain" description="CAAX prenyl protease 1 N-terminal" evidence="17">
    <location>
        <begin position="43"/>
        <end position="222"/>
    </location>
</feature>
<keyword evidence="3 15" id="KW-0812">Transmembrane</keyword>
<dbReference type="AlphaFoldDB" id="A0A068RF73"/>
<feature type="binding site" evidence="14">
    <location>
        <position position="295"/>
    </location>
    <ligand>
        <name>Zn(2+)</name>
        <dbReference type="ChEBI" id="CHEBI:29105"/>
        <note>catalytic</note>
    </ligand>
</feature>
<evidence type="ECO:0000313" key="18">
    <source>
        <dbReference type="EMBL" id="CDH48818.1"/>
    </source>
</evidence>
<dbReference type="GO" id="GO:0036503">
    <property type="term" value="P:ERAD pathway"/>
    <property type="evidence" value="ECO:0007669"/>
    <property type="project" value="EnsemblFungi"/>
</dbReference>
<protein>
    <recommendedName>
        <fullName evidence="15">CAAX prenyl protease</fullName>
        <ecNumber evidence="15">3.4.24.84</ecNumber>
    </recommendedName>
</protein>
<comment type="cofactor">
    <cofactor evidence="14 15">
        <name>Zn(2+)</name>
        <dbReference type="ChEBI" id="CHEBI:29105"/>
    </cofactor>
    <text evidence="14 15">Binds 1 zinc ion per subunit.</text>
</comment>
<keyword evidence="5 15" id="KW-0378">Hydrolase</keyword>
<evidence type="ECO:0000256" key="12">
    <source>
        <dbReference type="ARBA" id="ARBA00060927"/>
    </source>
</evidence>
<dbReference type="Pfam" id="PF01435">
    <property type="entry name" value="Peptidase_M48"/>
    <property type="match status" value="1"/>
</dbReference>
<dbReference type="STRING" id="1263082.A0A068RF73"/>
<evidence type="ECO:0000256" key="3">
    <source>
        <dbReference type="ARBA" id="ARBA00022692"/>
    </source>
</evidence>
<dbReference type="GO" id="GO:0007323">
    <property type="term" value="P:peptide pheromone maturation"/>
    <property type="evidence" value="ECO:0007669"/>
    <property type="project" value="EnsemblFungi"/>
</dbReference>
<dbReference type="Pfam" id="PF16491">
    <property type="entry name" value="Peptidase_M48_N"/>
    <property type="match status" value="1"/>
</dbReference>
<evidence type="ECO:0000256" key="10">
    <source>
        <dbReference type="ARBA" id="ARBA00023136"/>
    </source>
</evidence>
<evidence type="ECO:0000259" key="16">
    <source>
        <dbReference type="Pfam" id="PF01435"/>
    </source>
</evidence>
<keyword evidence="10 15" id="KW-0472">Membrane</keyword>
<evidence type="ECO:0000256" key="13">
    <source>
        <dbReference type="PIRSR" id="PIRSR627057-1"/>
    </source>
</evidence>
<dbReference type="EMBL" id="CBTN010000002">
    <property type="protein sequence ID" value="CDH48818.1"/>
    <property type="molecule type" value="Genomic_DNA"/>
</dbReference>
<comment type="function">
    <text evidence="15">Proteolytically removes the C-terminal three residues of farnesylated proteins.</text>
</comment>
<dbReference type="InterPro" id="IPR001915">
    <property type="entry name" value="Peptidase_M48"/>
</dbReference>
<dbReference type="VEuPathDB" id="FungiDB:LCOR_00587.1"/>
<evidence type="ECO:0000256" key="6">
    <source>
        <dbReference type="ARBA" id="ARBA00022824"/>
    </source>
</evidence>
<evidence type="ECO:0000256" key="2">
    <source>
        <dbReference type="ARBA" id="ARBA00022670"/>
    </source>
</evidence>
<comment type="similarity">
    <text evidence="12 15">Belongs to the peptidase M48A family.</text>
</comment>
<keyword evidence="4 14" id="KW-0479">Metal-binding</keyword>
<evidence type="ECO:0000256" key="11">
    <source>
        <dbReference type="ARBA" id="ARBA00044456"/>
    </source>
</evidence>
<name>A0A068RF73_9FUNG</name>
<dbReference type="CDD" id="cd07343">
    <property type="entry name" value="M48A_Zmpste24p_like"/>
    <property type="match status" value="1"/>
</dbReference>
<feature type="domain" description="Peptidase M48" evidence="16">
    <location>
        <begin position="225"/>
        <end position="427"/>
    </location>
</feature>
<keyword evidence="9 15" id="KW-0482">Metalloprotease</keyword>
<keyword evidence="8 15" id="KW-1133">Transmembrane helix</keyword>
<sequence>MSSVQQALSFVDGVSYKDYVLGFSCAVYAFEQYLNYRQHCRYLMRERPQDLADIVNETDFSKSQSYNLEKSRFAFVENAYKQLEILLQLHYDVLPWLWDFSGRLLSQYAGYGSEYEILQSMVFMTVYSFISTATSLPFSLYSTFVIEQRHGFNKQTLGLFFADLAKTQLLFAVIMLPFLAAFLWIIKYTGANFYFYVWITVVAFQLFFMTIYPTVIQPLFNKLTPLEEGELRTRIEELAGRINFPLKKLYVIDGSKRSSHSNAYFYGFGRNKHIVLFDTLIDHSTNDEICAVLAHELGHWAMSHTLKLLVTTQIYMLTMFWLFSYFINNAQLYHDFGFSAMPTLIGFMLFQYIYAPVDSIIGFLMHMYQRMNEYEADAYALKLGYAATLRSALIKLSVKNLGGFNVDPWYSAWNRSHPSLTERLSALGIKPTSDKPIVNAEESKKEQ</sequence>
<gene>
    <name evidence="18" type="ORF">LCOR_00587.1</name>
</gene>
<dbReference type="Gene3D" id="3.30.2010.10">
    <property type="entry name" value="Metalloproteases ('zincins'), catalytic domain"/>
    <property type="match status" value="1"/>
</dbReference>
<dbReference type="GO" id="GO:0005637">
    <property type="term" value="C:nuclear inner membrane"/>
    <property type="evidence" value="ECO:0007669"/>
    <property type="project" value="EnsemblFungi"/>
</dbReference>
<evidence type="ECO:0000256" key="9">
    <source>
        <dbReference type="ARBA" id="ARBA00023049"/>
    </source>
</evidence>
<evidence type="ECO:0000256" key="7">
    <source>
        <dbReference type="ARBA" id="ARBA00022833"/>
    </source>
</evidence>
<evidence type="ECO:0000256" key="4">
    <source>
        <dbReference type="ARBA" id="ARBA00022723"/>
    </source>
</evidence>
<evidence type="ECO:0000313" key="19">
    <source>
        <dbReference type="Proteomes" id="UP000027586"/>
    </source>
</evidence>
<evidence type="ECO:0000256" key="8">
    <source>
        <dbReference type="ARBA" id="ARBA00022989"/>
    </source>
</evidence>
<dbReference type="GO" id="GO:0031204">
    <property type="term" value="P:post-translational protein targeting to membrane, translocation"/>
    <property type="evidence" value="ECO:0007669"/>
    <property type="project" value="EnsemblFungi"/>
</dbReference>
<feature type="transmembrane region" description="Helical" evidence="15">
    <location>
        <begin position="193"/>
        <end position="212"/>
    </location>
</feature>
<dbReference type="GO" id="GO:0046872">
    <property type="term" value="F:metal ion binding"/>
    <property type="evidence" value="ECO:0007669"/>
    <property type="project" value="UniProtKB-UniRule"/>
</dbReference>
<comment type="catalytic activity">
    <reaction evidence="11 15">
        <text>Hydrolyzes the peptide bond -P2-(S-farnesyl or geranylgeranyl)C-P1'-P2'-P3'-COOH where P1' and P2' are amino acids with aliphatic side chains and P3' is any C-terminal residue.</text>
        <dbReference type="EC" id="3.4.24.84"/>
    </reaction>
</comment>
<keyword evidence="6 15" id="KW-0256">Endoplasmic reticulum</keyword>
<dbReference type="GO" id="GO:0004222">
    <property type="term" value="F:metalloendopeptidase activity"/>
    <property type="evidence" value="ECO:0007669"/>
    <property type="project" value="UniProtKB-UniRule"/>
</dbReference>
<dbReference type="OrthoDB" id="360839at2759"/>
<organism evidence="18 19">
    <name type="scientific">Lichtheimia corymbifera JMRC:FSU:9682</name>
    <dbReference type="NCBI Taxonomy" id="1263082"/>
    <lineage>
        <taxon>Eukaryota</taxon>
        <taxon>Fungi</taxon>
        <taxon>Fungi incertae sedis</taxon>
        <taxon>Mucoromycota</taxon>
        <taxon>Mucoromycotina</taxon>
        <taxon>Mucoromycetes</taxon>
        <taxon>Mucorales</taxon>
        <taxon>Lichtheimiaceae</taxon>
        <taxon>Lichtheimia</taxon>
    </lineage>
</organism>
<proteinExistence type="inferred from homology"/>
<dbReference type="GO" id="GO:0005789">
    <property type="term" value="C:endoplasmic reticulum membrane"/>
    <property type="evidence" value="ECO:0007669"/>
    <property type="project" value="UniProtKB-SubCell"/>
</dbReference>
<feature type="transmembrane region" description="Helical" evidence="15">
    <location>
        <begin position="308"/>
        <end position="327"/>
    </location>
</feature>
<dbReference type="FunFam" id="3.30.2010.10:FF:000002">
    <property type="entry name" value="CAAX prenyl protease"/>
    <property type="match status" value="1"/>
</dbReference>
<dbReference type="InterPro" id="IPR027057">
    <property type="entry name" value="CAXX_Prtase_1"/>
</dbReference>
<keyword evidence="2 15" id="KW-0645">Protease</keyword>
<dbReference type="InterPro" id="IPR032456">
    <property type="entry name" value="Peptidase_M48_N"/>
</dbReference>
<feature type="transmembrane region" description="Helical" evidence="15">
    <location>
        <begin position="339"/>
        <end position="364"/>
    </location>
</feature>
<accession>A0A068RF73</accession>
<feature type="active site" evidence="13">
    <location>
        <position position="296"/>
    </location>
</feature>
<dbReference type="GO" id="GO:0120236">
    <property type="term" value="P:negative regulation of post-translational protein targeting to membrane, translocation"/>
    <property type="evidence" value="ECO:0007669"/>
    <property type="project" value="EnsemblFungi"/>
</dbReference>
<keyword evidence="19" id="KW-1185">Reference proteome</keyword>
<feature type="binding site" evidence="14">
    <location>
        <position position="373"/>
    </location>
    <ligand>
        <name>Zn(2+)</name>
        <dbReference type="ChEBI" id="CHEBI:29105"/>
        <note>catalytic</note>
    </ligand>
</feature>
<dbReference type="GO" id="GO:0071586">
    <property type="term" value="P:CAAX-box protein processing"/>
    <property type="evidence" value="ECO:0007669"/>
    <property type="project" value="UniProtKB-UniRule"/>
</dbReference>
<dbReference type="Proteomes" id="UP000027586">
    <property type="component" value="Unassembled WGS sequence"/>
</dbReference>
<evidence type="ECO:0000256" key="1">
    <source>
        <dbReference type="ARBA" id="ARBA00004477"/>
    </source>
</evidence>
<evidence type="ECO:0000256" key="5">
    <source>
        <dbReference type="ARBA" id="ARBA00022801"/>
    </source>
</evidence>